<gene>
    <name evidence="1" type="ORF">BED41_12340</name>
</gene>
<sequence>MSVIVTGGVFLLLLVFEHPIAAALLVCVVLWGLCSFAGDLTPLKAAGLYAVLLAAGYFLGDAFIQTSYMRMGGITALSVLLGLSPIIYGGIWYLLHRLQRGKRESGETKKQTCNEMEDD</sequence>
<dbReference type="AlphaFoldDB" id="A0A1B2I747"/>
<organism evidence="1 2">
    <name type="scientific">Cloacibacillus porcorum</name>
    <dbReference type="NCBI Taxonomy" id="1197717"/>
    <lineage>
        <taxon>Bacteria</taxon>
        <taxon>Thermotogati</taxon>
        <taxon>Synergistota</taxon>
        <taxon>Synergistia</taxon>
        <taxon>Synergistales</taxon>
        <taxon>Synergistaceae</taxon>
        <taxon>Cloacibacillus</taxon>
    </lineage>
</organism>
<protein>
    <submittedName>
        <fullName evidence="1">Uncharacterized protein</fullName>
    </submittedName>
</protein>
<dbReference type="InterPro" id="IPR036259">
    <property type="entry name" value="MFS_trans_sf"/>
</dbReference>
<evidence type="ECO:0000313" key="1">
    <source>
        <dbReference type="EMBL" id="ANZ45802.1"/>
    </source>
</evidence>
<dbReference type="SUPFAM" id="SSF103473">
    <property type="entry name" value="MFS general substrate transporter"/>
    <property type="match status" value="1"/>
</dbReference>
<reference evidence="1" key="1">
    <citation type="submission" date="2016-08" db="EMBL/GenBank/DDBJ databases">
        <title>Complete genome of Cloacibacillus porcorum.</title>
        <authorList>
            <person name="Looft T."/>
            <person name="Bayles D.O."/>
            <person name="Alt D.P."/>
        </authorList>
    </citation>
    <scope>NUCLEOTIDE SEQUENCE [LARGE SCALE GENOMIC DNA]</scope>
    <source>
        <strain evidence="1">CL-84</strain>
    </source>
</reference>
<name>A0A1B2I747_9BACT</name>
<evidence type="ECO:0000313" key="2">
    <source>
        <dbReference type="Proteomes" id="UP000093044"/>
    </source>
</evidence>
<dbReference type="STRING" id="1197717.BED41_12340"/>
<dbReference type="OrthoDB" id="9980768at2"/>
<dbReference type="Proteomes" id="UP000093044">
    <property type="component" value="Chromosome"/>
</dbReference>
<dbReference type="KEGG" id="cpor:BED41_12340"/>
<proteinExistence type="predicted"/>
<accession>A0A1B2I747</accession>
<dbReference type="EMBL" id="CP016757">
    <property type="protein sequence ID" value="ANZ45802.1"/>
    <property type="molecule type" value="Genomic_DNA"/>
</dbReference>
<keyword evidence="2" id="KW-1185">Reference proteome</keyword>
<dbReference type="RefSeq" id="WP_066746780.1">
    <property type="nucleotide sequence ID" value="NZ_CALCLR010000078.1"/>
</dbReference>
<dbReference type="GeneID" id="83058636"/>